<keyword evidence="13" id="KW-1185">Reference proteome</keyword>
<keyword evidence="5 10" id="KW-0479">Metal-binding</keyword>
<comment type="subcellular location">
    <subcellularLocation>
        <location evidence="2">Cytoplasm</location>
    </subcellularLocation>
    <subcellularLocation>
        <location evidence="1">Nucleus</location>
    </subcellularLocation>
</comment>
<evidence type="ECO:0000313" key="12">
    <source>
        <dbReference type="EMBL" id="KAK4272806.1"/>
    </source>
</evidence>
<evidence type="ECO:0000256" key="1">
    <source>
        <dbReference type="ARBA" id="ARBA00004123"/>
    </source>
</evidence>
<evidence type="ECO:0000256" key="3">
    <source>
        <dbReference type="ARBA" id="ARBA00008056"/>
    </source>
</evidence>
<comment type="similarity">
    <text evidence="3 10">Belongs to the iron/ascorbate-dependent oxidoreductase family.</text>
</comment>
<keyword evidence="8" id="KW-0539">Nucleus</keyword>
<evidence type="ECO:0000256" key="2">
    <source>
        <dbReference type="ARBA" id="ARBA00004496"/>
    </source>
</evidence>
<keyword evidence="7 10" id="KW-0408">Iron</keyword>
<evidence type="ECO:0000256" key="10">
    <source>
        <dbReference type="RuleBase" id="RU003682"/>
    </source>
</evidence>
<dbReference type="GO" id="GO:0031418">
    <property type="term" value="F:L-ascorbic acid binding"/>
    <property type="evidence" value="ECO:0007669"/>
    <property type="project" value="UniProtKB-KW"/>
</dbReference>
<comment type="function">
    <text evidence="9">Involved in the regulation of shoot development and salicylic acid (SA) homeostasis.</text>
</comment>
<name>A0AAE1JPY7_9FABA</name>
<gene>
    <name evidence="12" type="ORF">QN277_021311</name>
</gene>
<dbReference type="InterPro" id="IPR044861">
    <property type="entry name" value="IPNS-like_FE2OG_OXY"/>
</dbReference>
<evidence type="ECO:0000256" key="5">
    <source>
        <dbReference type="ARBA" id="ARBA00022723"/>
    </source>
</evidence>
<keyword evidence="6" id="KW-0847">Vitamin C</keyword>
<evidence type="ECO:0000256" key="7">
    <source>
        <dbReference type="ARBA" id="ARBA00023004"/>
    </source>
</evidence>
<protein>
    <recommendedName>
        <fullName evidence="11">Fe2OG dioxygenase domain-containing protein</fullName>
    </recommendedName>
</protein>
<sequence>MVITRESSDGDIYDTSESEDLCKGVKQLSENGLHRVPSKFILPVSDRPDTNVEDQNVVTSNLIQLPIIDFAELLGPNRPQVLHSLSHACEQYGFFQLVNHGIPDDVVRRMMDVCRRFFDLPYEERARYMTTDVEAPVRYGTSYSPTRDTVFCWRDFLKLLCHPLPDFLPHWPSSPLDFQKEAATYAERTRYLFLTLVGAILESLGLGIEGPNKDEREQEEVEDILKGFQDGSQMIVANYYPPCPEPELTLGIPPHSDYGFLSLLIQGEVEGLQIQHQAQWVTVRPVPNTFVVNLGDHLEIFSNGKYKSVLHRALVNAANSRISVVSLHSLPFTHTVRPSSKLVSEKNPKLYKDTSFGDFIEYLSTKEPKGKEFLDSRKLS</sequence>
<keyword evidence="4" id="KW-0963">Cytoplasm</keyword>
<accession>A0AAE1JPY7</accession>
<proteinExistence type="inferred from homology"/>
<dbReference type="PANTHER" id="PTHR47991">
    <property type="entry name" value="OXOGLUTARATE/IRON-DEPENDENT DIOXYGENASE"/>
    <property type="match status" value="1"/>
</dbReference>
<dbReference type="SUPFAM" id="SSF51197">
    <property type="entry name" value="Clavaminate synthase-like"/>
    <property type="match status" value="1"/>
</dbReference>
<dbReference type="GO" id="GO:0016491">
    <property type="term" value="F:oxidoreductase activity"/>
    <property type="evidence" value="ECO:0007669"/>
    <property type="project" value="UniProtKB-KW"/>
</dbReference>
<dbReference type="PROSITE" id="PS51471">
    <property type="entry name" value="FE2OG_OXY"/>
    <property type="match status" value="1"/>
</dbReference>
<evidence type="ECO:0000256" key="6">
    <source>
        <dbReference type="ARBA" id="ARBA00022896"/>
    </source>
</evidence>
<dbReference type="GO" id="GO:0005737">
    <property type="term" value="C:cytoplasm"/>
    <property type="evidence" value="ECO:0007669"/>
    <property type="project" value="UniProtKB-SubCell"/>
</dbReference>
<comment type="caution">
    <text evidence="12">The sequence shown here is derived from an EMBL/GenBank/DDBJ whole genome shotgun (WGS) entry which is preliminary data.</text>
</comment>
<dbReference type="InterPro" id="IPR005123">
    <property type="entry name" value="Oxoglu/Fe-dep_dioxygenase_dom"/>
</dbReference>
<dbReference type="GO" id="GO:0005634">
    <property type="term" value="C:nucleus"/>
    <property type="evidence" value="ECO:0007669"/>
    <property type="project" value="UniProtKB-SubCell"/>
</dbReference>
<evidence type="ECO:0000256" key="8">
    <source>
        <dbReference type="ARBA" id="ARBA00023242"/>
    </source>
</evidence>
<dbReference type="InterPro" id="IPR050295">
    <property type="entry name" value="Plant_2OG-oxidoreductases"/>
</dbReference>
<dbReference type="Pfam" id="PF03171">
    <property type="entry name" value="2OG-FeII_Oxy"/>
    <property type="match status" value="1"/>
</dbReference>
<evidence type="ECO:0000313" key="13">
    <source>
        <dbReference type="Proteomes" id="UP001293593"/>
    </source>
</evidence>
<dbReference type="InterPro" id="IPR026992">
    <property type="entry name" value="DIOX_N"/>
</dbReference>
<feature type="domain" description="Fe2OG dioxygenase" evidence="11">
    <location>
        <begin position="230"/>
        <end position="330"/>
    </location>
</feature>
<reference evidence="12" key="1">
    <citation type="submission" date="2023-10" db="EMBL/GenBank/DDBJ databases">
        <title>Chromosome-level genome of the transformable northern wattle, Acacia crassicarpa.</title>
        <authorList>
            <person name="Massaro I."/>
            <person name="Sinha N.R."/>
            <person name="Poethig S."/>
            <person name="Leichty A.R."/>
        </authorList>
    </citation>
    <scope>NUCLEOTIDE SEQUENCE</scope>
    <source>
        <strain evidence="12">Acra3RX</strain>
        <tissue evidence="12">Leaf</tissue>
    </source>
</reference>
<dbReference type="Pfam" id="PF14226">
    <property type="entry name" value="DIOX_N"/>
    <property type="match status" value="1"/>
</dbReference>
<dbReference type="AlphaFoldDB" id="A0AAE1JPY7"/>
<evidence type="ECO:0000256" key="9">
    <source>
        <dbReference type="ARBA" id="ARBA00059922"/>
    </source>
</evidence>
<evidence type="ECO:0000259" key="11">
    <source>
        <dbReference type="PROSITE" id="PS51471"/>
    </source>
</evidence>
<organism evidence="12 13">
    <name type="scientific">Acacia crassicarpa</name>
    <name type="common">northern wattle</name>
    <dbReference type="NCBI Taxonomy" id="499986"/>
    <lineage>
        <taxon>Eukaryota</taxon>
        <taxon>Viridiplantae</taxon>
        <taxon>Streptophyta</taxon>
        <taxon>Embryophyta</taxon>
        <taxon>Tracheophyta</taxon>
        <taxon>Spermatophyta</taxon>
        <taxon>Magnoliopsida</taxon>
        <taxon>eudicotyledons</taxon>
        <taxon>Gunneridae</taxon>
        <taxon>Pentapetalae</taxon>
        <taxon>rosids</taxon>
        <taxon>fabids</taxon>
        <taxon>Fabales</taxon>
        <taxon>Fabaceae</taxon>
        <taxon>Caesalpinioideae</taxon>
        <taxon>mimosoid clade</taxon>
        <taxon>Acacieae</taxon>
        <taxon>Acacia</taxon>
    </lineage>
</organism>
<evidence type="ECO:0000256" key="4">
    <source>
        <dbReference type="ARBA" id="ARBA00022490"/>
    </source>
</evidence>
<dbReference type="PRINTS" id="PR00682">
    <property type="entry name" value="IPNSYNTHASE"/>
</dbReference>
<dbReference type="EMBL" id="JAWXYG010000005">
    <property type="protein sequence ID" value="KAK4272806.1"/>
    <property type="molecule type" value="Genomic_DNA"/>
</dbReference>
<keyword evidence="10" id="KW-0560">Oxidoreductase</keyword>
<dbReference type="InterPro" id="IPR027443">
    <property type="entry name" value="IPNS-like_sf"/>
</dbReference>
<dbReference type="GO" id="GO:0046872">
    <property type="term" value="F:metal ion binding"/>
    <property type="evidence" value="ECO:0007669"/>
    <property type="project" value="UniProtKB-KW"/>
</dbReference>
<dbReference type="Gene3D" id="2.60.120.330">
    <property type="entry name" value="B-lactam Antibiotic, Isopenicillin N Synthase, Chain"/>
    <property type="match status" value="1"/>
</dbReference>
<dbReference type="FunFam" id="2.60.120.330:FF:000015">
    <property type="entry name" value="Protein DMR6-LIKE OXYGENASE 1"/>
    <property type="match status" value="1"/>
</dbReference>
<dbReference type="Proteomes" id="UP001293593">
    <property type="component" value="Unassembled WGS sequence"/>
</dbReference>